<gene>
    <name evidence="2" type="ORF">KDA_09010</name>
</gene>
<feature type="region of interest" description="Disordered" evidence="1">
    <location>
        <begin position="40"/>
        <end position="181"/>
    </location>
</feature>
<keyword evidence="3" id="KW-1185">Reference proteome</keyword>
<feature type="compositionally biased region" description="Basic and acidic residues" evidence="1">
    <location>
        <begin position="64"/>
        <end position="77"/>
    </location>
</feature>
<comment type="caution">
    <text evidence="2">The sequence shown here is derived from an EMBL/GenBank/DDBJ whole genome shotgun (WGS) entry which is preliminary data.</text>
</comment>
<dbReference type="AlphaFoldDB" id="A0A402B280"/>
<sequence length="181" mass="20771">MRGRKTAYIMTRKDSEKDSERPHYYSQFWLDVAAGRRVIGAPRPEDGEGAEAEIPEAAPQRRGRFSDSSDGQGEKIVHPVAEPVRTPQDFIEPDTEDYELPANDHEDLSYQNELVEDADVPDVDLAPEEEEEDVFEEDVEEDEEEEDDDMNWGRGRKKPKPTRATKPVAKKPGKRDTRRPY</sequence>
<protein>
    <submittedName>
        <fullName evidence="2">Uncharacterized protein</fullName>
    </submittedName>
</protein>
<dbReference type="EMBL" id="BIFT01000001">
    <property type="protein sequence ID" value="GCE25417.1"/>
    <property type="molecule type" value="Genomic_DNA"/>
</dbReference>
<evidence type="ECO:0000256" key="1">
    <source>
        <dbReference type="SAM" id="MobiDB-lite"/>
    </source>
</evidence>
<dbReference type="Proteomes" id="UP000287171">
    <property type="component" value="Unassembled WGS sequence"/>
</dbReference>
<evidence type="ECO:0000313" key="3">
    <source>
        <dbReference type="Proteomes" id="UP000287171"/>
    </source>
</evidence>
<feature type="region of interest" description="Disordered" evidence="1">
    <location>
        <begin position="1"/>
        <end position="23"/>
    </location>
</feature>
<name>A0A402B280_9CHLR</name>
<feature type="compositionally biased region" description="Acidic residues" evidence="1">
    <location>
        <begin position="114"/>
        <end position="150"/>
    </location>
</feature>
<accession>A0A402B280</accession>
<organism evidence="2 3">
    <name type="scientific">Dictyobacter alpinus</name>
    <dbReference type="NCBI Taxonomy" id="2014873"/>
    <lineage>
        <taxon>Bacteria</taxon>
        <taxon>Bacillati</taxon>
        <taxon>Chloroflexota</taxon>
        <taxon>Ktedonobacteria</taxon>
        <taxon>Ktedonobacterales</taxon>
        <taxon>Dictyobacteraceae</taxon>
        <taxon>Dictyobacter</taxon>
    </lineage>
</organism>
<evidence type="ECO:0000313" key="2">
    <source>
        <dbReference type="EMBL" id="GCE25417.1"/>
    </source>
</evidence>
<reference evidence="3" key="1">
    <citation type="submission" date="2018-12" db="EMBL/GenBank/DDBJ databases">
        <title>Tengunoibacter tsumagoiensis gen. nov., sp. nov., Dictyobacter kobayashii sp. nov., D. alpinus sp. nov., and D. joshuensis sp. nov. and description of Dictyobacteraceae fam. nov. within the order Ktedonobacterales isolated from Tengu-no-mugimeshi.</title>
        <authorList>
            <person name="Wang C.M."/>
            <person name="Zheng Y."/>
            <person name="Sakai Y."/>
            <person name="Toyoda A."/>
            <person name="Minakuchi Y."/>
            <person name="Abe K."/>
            <person name="Yokota A."/>
            <person name="Yabe S."/>
        </authorList>
    </citation>
    <scope>NUCLEOTIDE SEQUENCE [LARGE SCALE GENOMIC DNA]</scope>
    <source>
        <strain evidence="3">Uno16</strain>
    </source>
</reference>
<feature type="compositionally biased region" description="Basic and acidic residues" evidence="1">
    <location>
        <begin position="11"/>
        <end position="23"/>
    </location>
</feature>
<proteinExistence type="predicted"/>
<feature type="compositionally biased region" description="Basic residues" evidence="1">
    <location>
        <begin position="154"/>
        <end position="173"/>
    </location>
</feature>